<protein>
    <recommendedName>
        <fullName evidence="2">Reverse transcriptase domain-containing protein</fullName>
    </recommendedName>
</protein>
<dbReference type="InterPro" id="IPR005135">
    <property type="entry name" value="Endo/exonuclease/phosphatase"/>
</dbReference>
<dbReference type="Gene3D" id="3.60.10.10">
    <property type="entry name" value="Endonuclease/exonuclease/phosphatase"/>
    <property type="match status" value="1"/>
</dbReference>
<dbReference type="AlphaFoldDB" id="A0AAU9VDS9"/>
<feature type="region of interest" description="Disordered" evidence="1">
    <location>
        <begin position="410"/>
        <end position="450"/>
    </location>
</feature>
<evidence type="ECO:0000259" key="2">
    <source>
        <dbReference type="PROSITE" id="PS50878"/>
    </source>
</evidence>
<dbReference type="InterPro" id="IPR036691">
    <property type="entry name" value="Endo/exonu/phosph_ase_sf"/>
</dbReference>
<dbReference type="GO" id="GO:0071897">
    <property type="term" value="P:DNA biosynthetic process"/>
    <property type="evidence" value="ECO:0007669"/>
    <property type="project" value="UniProtKB-ARBA"/>
</dbReference>
<organism evidence="3 4">
    <name type="scientific">Euphydryas editha</name>
    <name type="common">Edith's checkerspot</name>
    <dbReference type="NCBI Taxonomy" id="104508"/>
    <lineage>
        <taxon>Eukaryota</taxon>
        <taxon>Metazoa</taxon>
        <taxon>Ecdysozoa</taxon>
        <taxon>Arthropoda</taxon>
        <taxon>Hexapoda</taxon>
        <taxon>Insecta</taxon>
        <taxon>Pterygota</taxon>
        <taxon>Neoptera</taxon>
        <taxon>Endopterygota</taxon>
        <taxon>Lepidoptera</taxon>
        <taxon>Glossata</taxon>
        <taxon>Ditrysia</taxon>
        <taxon>Papilionoidea</taxon>
        <taxon>Nymphalidae</taxon>
        <taxon>Nymphalinae</taxon>
        <taxon>Euphydryas</taxon>
    </lineage>
</organism>
<dbReference type="Proteomes" id="UP001153954">
    <property type="component" value="Unassembled WGS sequence"/>
</dbReference>
<dbReference type="Pfam" id="PF03372">
    <property type="entry name" value="Exo_endo_phos"/>
    <property type="match status" value="1"/>
</dbReference>
<dbReference type="CDD" id="cd01650">
    <property type="entry name" value="RT_nLTR_like"/>
    <property type="match status" value="1"/>
</dbReference>
<accession>A0AAU9VDS9</accession>
<dbReference type="Pfam" id="PF00078">
    <property type="entry name" value="RVT_1"/>
    <property type="match status" value="1"/>
</dbReference>
<dbReference type="GO" id="GO:0003824">
    <property type="term" value="F:catalytic activity"/>
    <property type="evidence" value="ECO:0007669"/>
    <property type="project" value="InterPro"/>
</dbReference>
<reference evidence="3" key="1">
    <citation type="submission" date="2022-03" db="EMBL/GenBank/DDBJ databases">
        <authorList>
            <person name="Tunstrom K."/>
        </authorList>
    </citation>
    <scope>NUCLEOTIDE SEQUENCE</scope>
</reference>
<dbReference type="SUPFAM" id="SSF56219">
    <property type="entry name" value="DNase I-like"/>
    <property type="match status" value="1"/>
</dbReference>
<dbReference type="SUPFAM" id="SSF56672">
    <property type="entry name" value="DNA/RNA polymerases"/>
    <property type="match status" value="1"/>
</dbReference>
<evidence type="ECO:0000313" key="4">
    <source>
        <dbReference type="Proteomes" id="UP001153954"/>
    </source>
</evidence>
<name>A0AAU9VDS9_EUPED</name>
<dbReference type="InterPro" id="IPR000477">
    <property type="entry name" value="RT_dom"/>
</dbReference>
<dbReference type="PANTHER" id="PTHR36688">
    <property type="entry name" value="ENDO/EXONUCLEASE/PHOSPHATASE DOMAIN-CONTAINING PROTEIN"/>
    <property type="match status" value="1"/>
</dbReference>
<feature type="compositionally biased region" description="Basic and acidic residues" evidence="1">
    <location>
        <begin position="426"/>
        <end position="435"/>
    </location>
</feature>
<dbReference type="PROSITE" id="PS50878">
    <property type="entry name" value="RT_POL"/>
    <property type="match status" value="1"/>
</dbReference>
<gene>
    <name evidence="3" type="ORF">EEDITHA_LOCUS22879</name>
</gene>
<dbReference type="InterPro" id="IPR043502">
    <property type="entry name" value="DNA/RNA_pol_sf"/>
</dbReference>
<feature type="domain" description="Reverse transcriptase" evidence="2">
    <location>
        <begin position="492"/>
        <end position="772"/>
    </location>
</feature>
<dbReference type="InterPro" id="IPR052560">
    <property type="entry name" value="RdDP_mobile_element"/>
</dbReference>
<sequence length="963" mass="109767">MATTGRLKPRSLSVVSFNANGLMPQIGQVRQFLRDYPVDVMLVQETFLKPSIRDPKIANYHLIRNDRVDACGGTVIYYKKSLHCVPIDPPPLSCIEVSMCRVSLTGHQPVTLASMYLSPSKSLLESDIRSLLSTGSSVLLAGDLNSKHYQWNSRSINTKGRELDRLTSLPSLDFEVIAPQTPTRFPFRNSNDRPDVLDIAILRGVTLQLRTIETLSELDSDHRPVLIKLGPDTELTHPTKIVVDWKKLDTELQSTDSFTLNRIPDTIDTVDAAIAAADNLTSFIKDKIDGCSREIPIRPGARWELPEELKDLIRRKNAQIRAHDTYPTDDNRRQLRALQREVKARFAELRDDLNSRRFGELTPSHTTYWTLAKRLRCDTVASTPPLLRQNLPPALDDRDKAECLADHLESQCSPSTHPVDPSHLSKVNEEVERRSSLPLPDEPLPPTSVDEVESIVKKLHSKKSPGPDRITNKTVKRLPSQLLMLLVMIYNSLLAGCSFPDQWKEAIVIGIQKPGKPGNLPSSYRPISLLNSLGKVYERIILIRLKQAMERMKPPLINEQFGFRTNHSSVHQVHRITEHILRGFAISRSRTTGAVFFDIAKAFDKVWHNGLVFKLYQYGLPDRLVRIIRDYLSNRTFRYRVEGTLSSPRQIRAGVPQGSVLSPTLFSLYTNDIPIPAESTATKLALFADDTALFTTSTSMELLTRRLQFATDALSAWFKKWRFEVNADKSAAVHFVSNPRYTLWRQGLPDPVKLNGTPIPWQKEVKYLGVTLDSKLSFKSHINRVRNKARFVLSRLYVMICGRSKMSLRNKLTLYKTCVRPIMTYASPVFAHCKPAYIQRLQVIQNRFLRTATASPWFVRNIDLHKDFRIDSIAKHLKMLSTVYFEKARHHPNPLVANACHYVGRGQFQTRQRRPMHVLTDPDDRMTLLNAPFLGTTNTSHTHRLRRRRRGPRFLTIRTRLGA</sequence>
<keyword evidence="4" id="KW-1185">Reference proteome</keyword>
<dbReference type="EMBL" id="CAKOGL010000050">
    <property type="protein sequence ID" value="CAH2108991.1"/>
    <property type="molecule type" value="Genomic_DNA"/>
</dbReference>
<comment type="caution">
    <text evidence="3">The sequence shown here is derived from an EMBL/GenBank/DDBJ whole genome shotgun (WGS) entry which is preliminary data.</text>
</comment>
<dbReference type="PANTHER" id="PTHR36688:SF2">
    <property type="entry name" value="ENDONUCLEASE_EXONUCLEASE_PHOSPHATASE DOMAIN-CONTAINING PROTEIN"/>
    <property type="match status" value="1"/>
</dbReference>
<evidence type="ECO:0000313" key="3">
    <source>
        <dbReference type="EMBL" id="CAH2108991.1"/>
    </source>
</evidence>
<evidence type="ECO:0000256" key="1">
    <source>
        <dbReference type="SAM" id="MobiDB-lite"/>
    </source>
</evidence>
<proteinExistence type="predicted"/>